<feature type="region of interest" description="Disordered" evidence="1">
    <location>
        <begin position="443"/>
        <end position="542"/>
    </location>
</feature>
<proteinExistence type="predicted"/>
<organism evidence="2 3">
    <name type="scientific">Ceriporiopsis subvermispora (strain B)</name>
    <name type="common">White-rot fungus</name>
    <name type="synonym">Gelatoporia subvermispora</name>
    <dbReference type="NCBI Taxonomy" id="914234"/>
    <lineage>
        <taxon>Eukaryota</taxon>
        <taxon>Fungi</taxon>
        <taxon>Dikarya</taxon>
        <taxon>Basidiomycota</taxon>
        <taxon>Agaricomycotina</taxon>
        <taxon>Agaricomycetes</taxon>
        <taxon>Polyporales</taxon>
        <taxon>Gelatoporiaceae</taxon>
        <taxon>Gelatoporia</taxon>
    </lineage>
</organism>
<feature type="region of interest" description="Disordered" evidence="1">
    <location>
        <begin position="558"/>
        <end position="638"/>
    </location>
</feature>
<feature type="compositionally biased region" description="Low complexity" evidence="1">
    <location>
        <begin position="693"/>
        <end position="706"/>
    </location>
</feature>
<dbReference type="PANTHER" id="PTHR38696">
    <property type="entry name" value="MEDIATOR OF RNA POLYMERASE II TRANSCRIPTION SUBUNIT 13"/>
    <property type="match status" value="1"/>
</dbReference>
<feature type="compositionally biased region" description="Basic and acidic residues" evidence="1">
    <location>
        <begin position="847"/>
        <end position="863"/>
    </location>
</feature>
<protein>
    <submittedName>
        <fullName evidence="2">Uncharacterized protein</fullName>
    </submittedName>
</protein>
<keyword evidence="3" id="KW-1185">Reference proteome</keyword>
<gene>
    <name evidence="2" type="ORF">CERSUDRAFT_120738</name>
</gene>
<feature type="compositionally biased region" description="Low complexity" evidence="1">
    <location>
        <begin position="478"/>
        <end position="498"/>
    </location>
</feature>
<dbReference type="EMBL" id="KB445791">
    <property type="protein sequence ID" value="EMD41797.1"/>
    <property type="molecule type" value="Genomic_DNA"/>
</dbReference>
<dbReference type="AlphaFoldDB" id="M2RTM1"/>
<sequence length="914" mass="98345">MTSPTPSPPHNPPLFAALPSSSSANASHFIPRKEFIRDQRIVSDFSLLALSGPGLVRLYSFPKAVISALTVFFNRHDLITNIREHPEKNFYEMSLAKRPWASPKNPHSEMLIVGILATILHHGYSFLSTIDYGREPDDRLAIAFSKPRGVSAGAEQLHNSSSVTLTQSNIAPFAISFVSATTLRVIGPPLSSTPAILQAVRGAWPHGVGSEKKVGDMTYEFKYKGYKFFQADTFGADSLQEILSLLTSLDNHGFTLFTSISLTKRSRVKDLWIFMGQAESSPFLNSLAPSPATSNRELRPESMSGALRSQYDGSLLSHARAASATTPSRSSPLKPMIASAVKPQNNVLRKNVVATQIDNSPTYSTALLPGVIQVAASDSTISCDMTGVGRRGFGSQPHTPEVFYTTSGAGLRYEHNPWQATFTTSAQPVDIEEEDIYTVINTTPFPTAADTGPRQRQMSLDTRGAGPAGPRAQPPRPRTASSPLSVPPASERSSSPEEQSIHKAGGNCIADPESSKCDNGSLARDSAKPPNGTPLLLGSGTFRDSAFSSFTGIAADIPYLDEKRPLLPGVQEEDAKRDGEEPSLQPPPTASRRTSSGPVVTGAWASAPQYEKRPNDVGGNSSPVAVSQHAPARSHELNLFQANSTSSIQEKFATVRALSPETIQPNADQIRKSEAPVIVSTLPDQGHSNATRTPAAPVSLSTSSPSPVRPRAPKQTDSSLSREKRRSPAGKDMDSGWVLVNIDGQGSTQSKGKEANRRIGSPPCGREDHRPEATSELSRPTRPTPYSSNSDTRIPQAHLPGSKVTGAAKSSMSPAAKAIVMIDAVTAKEQEKEKAAAGSGLKRIFGKSKERGKASENEDDLNRKQSSGRALERNEKSPLRDRQSQRPSPAPLRSTKQTPEHTLRARNHDLHPTH</sequence>
<dbReference type="HOGENOM" id="CLU_015890_0_0_1"/>
<evidence type="ECO:0000313" key="3">
    <source>
        <dbReference type="Proteomes" id="UP000016930"/>
    </source>
</evidence>
<dbReference type="Proteomes" id="UP000016930">
    <property type="component" value="Unassembled WGS sequence"/>
</dbReference>
<name>M2RTM1_CERS8</name>
<dbReference type="STRING" id="914234.M2RTM1"/>
<dbReference type="PANTHER" id="PTHR38696:SF1">
    <property type="entry name" value="MEDIATOR OF RNA POLYMERASE II TRANSCRIPTION SUBUNIT 13"/>
    <property type="match status" value="1"/>
</dbReference>
<feature type="compositionally biased region" description="Low complexity" evidence="1">
    <location>
        <begin position="462"/>
        <end position="471"/>
    </location>
</feature>
<dbReference type="OrthoDB" id="3358646at2759"/>
<feature type="region of interest" description="Disordered" evidence="1">
    <location>
        <begin position="659"/>
        <end position="814"/>
    </location>
</feature>
<reference evidence="2 3" key="1">
    <citation type="journal article" date="2012" name="Proc. Natl. Acad. Sci. U.S.A.">
        <title>Comparative genomics of Ceriporiopsis subvermispora and Phanerochaete chrysosporium provide insight into selective ligninolysis.</title>
        <authorList>
            <person name="Fernandez-Fueyo E."/>
            <person name="Ruiz-Duenas F.J."/>
            <person name="Ferreira P."/>
            <person name="Floudas D."/>
            <person name="Hibbett D.S."/>
            <person name="Canessa P."/>
            <person name="Larrondo L.F."/>
            <person name="James T.Y."/>
            <person name="Seelenfreund D."/>
            <person name="Lobos S."/>
            <person name="Polanco R."/>
            <person name="Tello M."/>
            <person name="Honda Y."/>
            <person name="Watanabe T."/>
            <person name="Watanabe T."/>
            <person name="Ryu J.S."/>
            <person name="Kubicek C.P."/>
            <person name="Schmoll M."/>
            <person name="Gaskell J."/>
            <person name="Hammel K.E."/>
            <person name="St John F.J."/>
            <person name="Vanden Wymelenberg A."/>
            <person name="Sabat G."/>
            <person name="Splinter BonDurant S."/>
            <person name="Syed K."/>
            <person name="Yadav J.S."/>
            <person name="Doddapaneni H."/>
            <person name="Subramanian V."/>
            <person name="Lavin J.L."/>
            <person name="Oguiza J.A."/>
            <person name="Perez G."/>
            <person name="Pisabarro A.G."/>
            <person name="Ramirez L."/>
            <person name="Santoyo F."/>
            <person name="Master E."/>
            <person name="Coutinho P.M."/>
            <person name="Henrissat B."/>
            <person name="Lombard V."/>
            <person name="Magnuson J.K."/>
            <person name="Kuees U."/>
            <person name="Hori C."/>
            <person name="Igarashi K."/>
            <person name="Samejima M."/>
            <person name="Held B.W."/>
            <person name="Barry K.W."/>
            <person name="LaButti K.M."/>
            <person name="Lapidus A."/>
            <person name="Lindquist E.A."/>
            <person name="Lucas S.M."/>
            <person name="Riley R."/>
            <person name="Salamov A.A."/>
            <person name="Hoffmeister D."/>
            <person name="Schwenk D."/>
            <person name="Hadar Y."/>
            <person name="Yarden O."/>
            <person name="de Vries R.P."/>
            <person name="Wiebenga A."/>
            <person name="Stenlid J."/>
            <person name="Eastwood D."/>
            <person name="Grigoriev I.V."/>
            <person name="Berka R.M."/>
            <person name="Blanchette R.A."/>
            <person name="Kersten P."/>
            <person name="Martinez A.T."/>
            <person name="Vicuna R."/>
            <person name="Cullen D."/>
        </authorList>
    </citation>
    <scope>NUCLEOTIDE SEQUENCE [LARGE SCALE GENOMIC DNA]</scope>
    <source>
        <strain evidence="2 3">B</strain>
    </source>
</reference>
<evidence type="ECO:0000313" key="2">
    <source>
        <dbReference type="EMBL" id="EMD41797.1"/>
    </source>
</evidence>
<evidence type="ECO:0000256" key="1">
    <source>
        <dbReference type="SAM" id="MobiDB-lite"/>
    </source>
</evidence>
<accession>M2RTM1</accession>
<feature type="compositionally biased region" description="Basic and acidic residues" evidence="1">
    <location>
        <begin position="898"/>
        <end position="914"/>
    </location>
</feature>
<feature type="region of interest" description="Disordered" evidence="1">
    <location>
        <begin position="829"/>
        <end position="914"/>
    </location>
</feature>
<feature type="compositionally biased region" description="Basic and acidic residues" evidence="1">
    <location>
        <begin position="870"/>
        <end position="884"/>
    </location>
</feature>
<feature type="compositionally biased region" description="Polar residues" evidence="1">
    <location>
        <begin position="682"/>
        <end position="692"/>
    </location>
</feature>
<feature type="compositionally biased region" description="Polar residues" evidence="1">
    <location>
        <begin position="784"/>
        <end position="793"/>
    </location>
</feature>